<evidence type="ECO:0000256" key="3">
    <source>
        <dbReference type="ARBA" id="ARBA00004496"/>
    </source>
</evidence>
<feature type="domain" description="S-adenosylmethionine synthetase C-terminal" evidence="13">
    <location>
        <begin position="93"/>
        <end position="154"/>
    </location>
</feature>
<dbReference type="SUPFAM" id="SSF55973">
    <property type="entry name" value="S-adenosylmethionine synthetase"/>
    <property type="match status" value="1"/>
</dbReference>
<comment type="caution">
    <text evidence="14">The sequence shown here is derived from an EMBL/GenBank/DDBJ whole genome shotgun (WGS) entry which is preliminary data.</text>
</comment>
<keyword evidence="7" id="KW-0479">Metal-binding</keyword>
<dbReference type="GO" id="GO:0005524">
    <property type="term" value="F:ATP binding"/>
    <property type="evidence" value="ECO:0007669"/>
    <property type="project" value="UniProtKB-KW"/>
</dbReference>
<reference evidence="14 15" key="1">
    <citation type="submission" date="2024-01" db="EMBL/GenBank/DDBJ databases">
        <title>The genomes of 5 underutilized Papilionoideae crops provide insights into root nodulation and disease resistanc.</title>
        <authorList>
            <person name="Jiang F."/>
        </authorList>
    </citation>
    <scope>NUCLEOTIDE SEQUENCE [LARGE SCALE GENOMIC DNA]</scope>
    <source>
        <strain evidence="14">JINMINGXINNONG_FW02</strain>
        <tissue evidence="14">Leaves</tissue>
    </source>
</reference>
<evidence type="ECO:0000313" key="14">
    <source>
        <dbReference type="EMBL" id="KAK7356186.1"/>
    </source>
</evidence>
<keyword evidence="12" id="KW-0170">Cobalt</keyword>
<comment type="subcellular location">
    <subcellularLocation>
        <location evidence="3">Cytoplasm</location>
    </subcellularLocation>
</comment>
<evidence type="ECO:0000256" key="4">
    <source>
        <dbReference type="ARBA" id="ARBA00022490"/>
    </source>
</evidence>
<comment type="cofactor">
    <cofactor evidence="2">
        <name>Co(2+)</name>
        <dbReference type="ChEBI" id="CHEBI:48828"/>
    </cofactor>
</comment>
<keyword evidence="4" id="KW-0963">Cytoplasm</keyword>
<dbReference type="InterPro" id="IPR022636">
    <property type="entry name" value="S-AdoMet_synthetase_sfam"/>
</dbReference>
<evidence type="ECO:0000256" key="6">
    <source>
        <dbReference type="ARBA" id="ARBA00022679"/>
    </source>
</evidence>
<dbReference type="Gene3D" id="3.30.300.10">
    <property type="match status" value="1"/>
</dbReference>
<protein>
    <recommendedName>
        <fullName evidence="13">S-adenosylmethionine synthetase C-terminal domain-containing protein</fullName>
    </recommendedName>
</protein>
<keyword evidence="11" id="KW-0630">Potassium</keyword>
<evidence type="ECO:0000256" key="1">
    <source>
        <dbReference type="ARBA" id="ARBA00001936"/>
    </source>
</evidence>
<keyword evidence="9" id="KW-0067">ATP-binding</keyword>
<evidence type="ECO:0000256" key="11">
    <source>
        <dbReference type="ARBA" id="ARBA00022958"/>
    </source>
</evidence>
<proteinExistence type="predicted"/>
<dbReference type="Proteomes" id="UP001374584">
    <property type="component" value="Unassembled WGS sequence"/>
</dbReference>
<dbReference type="GO" id="GO:0006730">
    <property type="term" value="P:one-carbon metabolic process"/>
    <property type="evidence" value="ECO:0007669"/>
    <property type="project" value="UniProtKB-KW"/>
</dbReference>
<name>A0AAN9MLN6_PHACN</name>
<dbReference type="InterPro" id="IPR002133">
    <property type="entry name" value="S-AdoMet_synthetase"/>
</dbReference>
<dbReference type="GO" id="GO:0005737">
    <property type="term" value="C:cytoplasm"/>
    <property type="evidence" value="ECO:0007669"/>
    <property type="project" value="UniProtKB-SubCell"/>
</dbReference>
<evidence type="ECO:0000256" key="9">
    <source>
        <dbReference type="ARBA" id="ARBA00022840"/>
    </source>
</evidence>
<evidence type="ECO:0000256" key="5">
    <source>
        <dbReference type="ARBA" id="ARBA00022563"/>
    </source>
</evidence>
<dbReference type="PANTHER" id="PTHR11964">
    <property type="entry name" value="S-ADENOSYLMETHIONINE SYNTHETASE"/>
    <property type="match status" value="1"/>
</dbReference>
<keyword evidence="6" id="KW-0808">Transferase</keyword>
<dbReference type="AlphaFoldDB" id="A0AAN9MLN6"/>
<evidence type="ECO:0000259" key="13">
    <source>
        <dbReference type="Pfam" id="PF02773"/>
    </source>
</evidence>
<evidence type="ECO:0000256" key="10">
    <source>
        <dbReference type="ARBA" id="ARBA00022842"/>
    </source>
</evidence>
<evidence type="ECO:0000256" key="2">
    <source>
        <dbReference type="ARBA" id="ARBA00001941"/>
    </source>
</evidence>
<dbReference type="InterPro" id="IPR022630">
    <property type="entry name" value="S-AdoMet_synt_C"/>
</dbReference>
<organism evidence="14 15">
    <name type="scientific">Phaseolus coccineus</name>
    <name type="common">Scarlet runner bean</name>
    <name type="synonym">Phaseolus multiflorus</name>
    <dbReference type="NCBI Taxonomy" id="3886"/>
    <lineage>
        <taxon>Eukaryota</taxon>
        <taxon>Viridiplantae</taxon>
        <taxon>Streptophyta</taxon>
        <taxon>Embryophyta</taxon>
        <taxon>Tracheophyta</taxon>
        <taxon>Spermatophyta</taxon>
        <taxon>Magnoliopsida</taxon>
        <taxon>eudicotyledons</taxon>
        <taxon>Gunneridae</taxon>
        <taxon>Pentapetalae</taxon>
        <taxon>rosids</taxon>
        <taxon>fabids</taxon>
        <taxon>Fabales</taxon>
        <taxon>Fabaceae</taxon>
        <taxon>Papilionoideae</taxon>
        <taxon>50 kb inversion clade</taxon>
        <taxon>NPAAA clade</taxon>
        <taxon>indigoferoid/millettioid clade</taxon>
        <taxon>Phaseoleae</taxon>
        <taxon>Phaseolus</taxon>
    </lineage>
</organism>
<accession>A0AAN9MLN6</accession>
<comment type="cofactor">
    <cofactor evidence="1">
        <name>Mn(2+)</name>
        <dbReference type="ChEBI" id="CHEBI:29035"/>
    </cofactor>
</comment>
<keyword evidence="10" id="KW-0460">Magnesium</keyword>
<keyword evidence="5" id="KW-0554">One-carbon metabolism</keyword>
<keyword evidence="8" id="KW-0547">Nucleotide-binding</keyword>
<evidence type="ECO:0000256" key="12">
    <source>
        <dbReference type="ARBA" id="ARBA00023285"/>
    </source>
</evidence>
<dbReference type="GO" id="GO:0006556">
    <property type="term" value="P:S-adenosylmethionine biosynthetic process"/>
    <property type="evidence" value="ECO:0007669"/>
    <property type="project" value="InterPro"/>
</dbReference>
<dbReference type="GO" id="GO:0004478">
    <property type="term" value="F:methionine adenosyltransferase activity"/>
    <property type="evidence" value="ECO:0007669"/>
    <property type="project" value="InterPro"/>
</dbReference>
<sequence length="162" mass="18504">MDHEKIVRDTCRSIGFVSNDVSLDADNCKGMKHQSLRLSVMSSQPNLVPGSWKCARMRPILGLRPDGKTQNSLLSIAMIVVPWSQCVSILFSYISTQYDETIHDKDILKLVNENFDFRPRTITINLELTGENGRFLKIAAFGHFGRDDPDFTWEVVETLKWK</sequence>
<dbReference type="EMBL" id="JAYMYR010000006">
    <property type="protein sequence ID" value="KAK7356186.1"/>
    <property type="molecule type" value="Genomic_DNA"/>
</dbReference>
<keyword evidence="15" id="KW-1185">Reference proteome</keyword>
<gene>
    <name evidence="14" type="ORF">VNO80_15453</name>
</gene>
<evidence type="ECO:0000313" key="15">
    <source>
        <dbReference type="Proteomes" id="UP001374584"/>
    </source>
</evidence>
<dbReference type="Pfam" id="PF02773">
    <property type="entry name" value="S-AdoMet_synt_C"/>
    <property type="match status" value="1"/>
</dbReference>
<dbReference type="GO" id="GO:0046872">
    <property type="term" value="F:metal ion binding"/>
    <property type="evidence" value="ECO:0007669"/>
    <property type="project" value="UniProtKB-KW"/>
</dbReference>
<evidence type="ECO:0000256" key="8">
    <source>
        <dbReference type="ARBA" id="ARBA00022741"/>
    </source>
</evidence>
<evidence type="ECO:0000256" key="7">
    <source>
        <dbReference type="ARBA" id="ARBA00022723"/>
    </source>
</evidence>